<proteinExistence type="predicted"/>
<gene>
    <name evidence="1" type="ORF">THAOC_32176</name>
</gene>
<keyword evidence="2" id="KW-1185">Reference proteome</keyword>
<evidence type="ECO:0000313" key="1">
    <source>
        <dbReference type="EMBL" id="EJK48987.1"/>
    </source>
</evidence>
<dbReference type="AlphaFoldDB" id="K0RQJ8"/>
<reference evidence="1 2" key="1">
    <citation type="journal article" date="2012" name="Genome Biol.">
        <title>Genome and low-iron response of an oceanic diatom adapted to chronic iron limitation.</title>
        <authorList>
            <person name="Lommer M."/>
            <person name="Specht M."/>
            <person name="Roy A.S."/>
            <person name="Kraemer L."/>
            <person name="Andreson R."/>
            <person name="Gutowska M.A."/>
            <person name="Wolf J."/>
            <person name="Bergner S.V."/>
            <person name="Schilhabel M.B."/>
            <person name="Klostermeier U.C."/>
            <person name="Beiko R.G."/>
            <person name="Rosenstiel P."/>
            <person name="Hippler M."/>
            <person name="Laroche J."/>
        </authorList>
    </citation>
    <scope>NUCLEOTIDE SEQUENCE [LARGE SCALE GENOMIC DNA]</scope>
    <source>
        <strain evidence="1 2">CCMP1005</strain>
    </source>
</reference>
<evidence type="ECO:0000313" key="2">
    <source>
        <dbReference type="Proteomes" id="UP000266841"/>
    </source>
</evidence>
<organism evidence="1 2">
    <name type="scientific">Thalassiosira oceanica</name>
    <name type="common">Marine diatom</name>
    <dbReference type="NCBI Taxonomy" id="159749"/>
    <lineage>
        <taxon>Eukaryota</taxon>
        <taxon>Sar</taxon>
        <taxon>Stramenopiles</taxon>
        <taxon>Ochrophyta</taxon>
        <taxon>Bacillariophyta</taxon>
        <taxon>Coscinodiscophyceae</taxon>
        <taxon>Thalassiosirophycidae</taxon>
        <taxon>Thalassiosirales</taxon>
        <taxon>Thalassiosiraceae</taxon>
        <taxon>Thalassiosira</taxon>
    </lineage>
</organism>
<sequence>MEASSLADSKRCHSPGEDAVAVRKRARFAPHDALRLDLLCDNSLLHVLSFSDLVSKVRLTQCTTRGLKGRFDPAASAADEDPCRAIWRQIAEDIAGRDEGGSFARPLATIDYHMRLMRAAITPGVIKKHQFSLMPLPASWKFSGLNFRRANVPFEDSERELEILYPFGLVPSGIGTGGGYVIIDPETHQLSVGENILEMAICLDSDRQKKRAASSTYKGLATLEHTIREYVRPTMKQPLLESMGHSARNERLESDWDDYFGARSPYRDRAIARGPIKTLLSSISTGEDGRVFLVRAIYPGSISETVCMELLVYGHSPRITSNGFTLSHTFRLAGFFSGAEIARNHVYVIRERGDNAEEGFEKAIYQYPLVEADNSDNQGRIAEFYPECSAVFRTQHPVTVPLHINGQLYIGTSTGTIEVWDIERRECLDFITSAMNSVANELTDMLYLDSSRKDLGYVTEQKNDMKGAVFSFWLRDDVDQGFSISATLTYVNCFPEICCAGERVFLVTYDDFGNLYLDVYLIQIHRHSDNLIESLDTRLPDNVTLFHPESAAKSFRFAQRIDLDQRVTVQQSNVSGAYMSEVIQIDANRRLLTVNLHRGMDAGNLLNPSTDHTPRSGPGILVIDFDVEGFGLWTGKGGDVL</sequence>
<comment type="caution">
    <text evidence="1">The sequence shown here is derived from an EMBL/GenBank/DDBJ whole genome shotgun (WGS) entry which is preliminary data.</text>
</comment>
<accession>K0RQJ8</accession>
<protein>
    <submittedName>
        <fullName evidence="1">Uncharacterized protein</fullName>
    </submittedName>
</protein>
<dbReference type="Proteomes" id="UP000266841">
    <property type="component" value="Unassembled WGS sequence"/>
</dbReference>
<dbReference type="EMBL" id="AGNL01045225">
    <property type="protein sequence ID" value="EJK48987.1"/>
    <property type="molecule type" value="Genomic_DNA"/>
</dbReference>
<name>K0RQJ8_THAOC</name>